<dbReference type="GO" id="GO:0015250">
    <property type="term" value="F:water channel activity"/>
    <property type="evidence" value="ECO:0007669"/>
    <property type="project" value="TreeGrafter"/>
</dbReference>
<evidence type="ECO:0000256" key="3">
    <source>
        <dbReference type="ARBA" id="ARBA00022692"/>
    </source>
</evidence>
<feature type="transmembrane region" description="Helical" evidence="7">
    <location>
        <begin position="172"/>
        <end position="193"/>
    </location>
</feature>
<evidence type="ECO:0000256" key="5">
    <source>
        <dbReference type="ARBA" id="ARBA00023136"/>
    </source>
</evidence>
<dbReference type="OrthoDB" id="3222at2759"/>
<dbReference type="Proteomes" id="UP000054549">
    <property type="component" value="Unassembled WGS sequence"/>
</dbReference>
<feature type="transmembrane region" description="Helical" evidence="7">
    <location>
        <begin position="15"/>
        <end position="34"/>
    </location>
</feature>
<evidence type="ECO:0008006" key="10">
    <source>
        <dbReference type="Google" id="ProtNLM"/>
    </source>
</evidence>
<feature type="transmembrane region" description="Helical" evidence="7">
    <location>
        <begin position="100"/>
        <end position="121"/>
    </location>
</feature>
<evidence type="ECO:0000256" key="4">
    <source>
        <dbReference type="ARBA" id="ARBA00022989"/>
    </source>
</evidence>
<evidence type="ECO:0000313" key="9">
    <source>
        <dbReference type="Proteomes" id="UP000054549"/>
    </source>
</evidence>
<dbReference type="PANTHER" id="PTHR19139:SF199">
    <property type="entry name" value="MIP17260P"/>
    <property type="match status" value="1"/>
</dbReference>
<reference evidence="8 9" key="1">
    <citation type="submission" date="2014-04" db="EMBL/GenBank/DDBJ databases">
        <title>Evolutionary Origins and Diversification of the Mycorrhizal Mutualists.</title>
        <authorList>
            <consortium name="DOE Joint Genome Institute"/>
            <consortium name="Mycorrhizal Genomics Consortium"/>
            <person name="Kohler A."/>
            <person name="Kuo A."/>
            <person name="Nagy L.G."/>
            <person name="Floudas D."/>
            <person name="Copeland A."/>
            <person name="Barry K.W."/>
            <person name="Cichocki N."/>
            <person name="Veneault-Fourrey C."/>
            <person name="LaButti K."/>
            <person name="Lindquist E.A."/>
            <person name="Lipzen A."/>
            <person name="Lundell T."/>
            <person name="Morin E."/>
            <person name="Murat C."/>
            <person name="Riley R."/>
            <person name="Ohm R."/>
            <person name="Sun H."/>
            <person name="Tunlid A."/>
            <person name="Henrissat B."/>
            <person name="Grigoriev I.V."/>
            <person name="Hibbett D.S."/>
            <person name="Martin F."/>
        </authorList>
    </citation>
    <scope>NUCLEOTIDE SEQUENCE [LARGE SCALE GENOMIC DNA]</scope>
    <source>
        <strain evidence="8 9">Koide BX008</strain>
    </source>
</reference>
<proteinExistence type="inferred from homology"/>
<dbReference type="AlphaFoldDB" id="A0A0C2SQX0"/>
<evidence type="ECO:0000256" key="1">
    <source>
        <dbReference type="ARBA" id="ARBA00004141"/>
    </source>
</evidence>
<name>A0A0C2SQX0_AMAMK</name>
<dbReference type="Gene3D" id="1.20.1080.10">
    <property type="entry name" value="Glycerol uptake facilitator protein"/>
    <property type="match status" value="1"/>
</dbReference>
<evidence type="ECO:0000313" key="8">
    <source>
        <dbReference type="EMBL" id="KIL65685.1"/>
    </source>
</evidence>
<comment type="similarity">
    <text evidence="2 6">Belongs to the MIP/aquaporin (TC 1.A.8) family.</text>
</comment>
<evidence type="ECO:0000256" key="7">
    <source>
        <dbReference type="SAM" id="Phobius"/>
    </source>
</evidence>
<keyword evidence="4 7" id="KW-1133">Transmembrane helix</keyword>
<protein>
    <recommendedName>
        <fullName evidence="10">Aquaporin</fullName>
    </recommendedName>
</protein>
<dbReference type="InterPro" id="IPR023271">
    <property type="entry name" value="Aquaporin-like"/>
</dbReference>
<evidence type="ECO:0000256" key="2">
    <source>
        <dbReference type="ARBA" id="ARBA00006175"/>
    </source>
</evidence>
<feature type="transmembrane region" description="Helical" evidence="7">
    <location>
        <begin position="55"/>
        <end position="74"/>
    </location>
</feature>
<dbReference type="InParanoid" id="A0A0C2SQX0"/>
<sequence length="238" mass="25590">MSRHGYLFANIQEDLKAAFLEFIGTTFFILLGLGGIQAASAEDEMSSVTNRIDQVLYIATCMGFSLLVSAWLFFRDTGGLFNPNVSLGLVLVGVIQPVRFVLYCIAQLIGAIVGAALVYALTPGPLSVNTFIQKDINHAQAVFIEMFATSALVLAVLMLAAEKHQATPFAPIGIGLTLFSGHLFAAYYTGAAMNSARSFGPAVVTGFPFHHHWVYWVGPFLGSLLGAGLYTLIKQYVG</sequence>
<dbReference type="PRINTS" id="PR00783">
    <property type="entry name" value="MINTRINSICP"/>
</dbReference>
<comment type="subcellular location">
    <subcellularLocation>
        <location evidence="1">Membrane</location>
        <topology evidence="1">Multi-pass membrane protein</topology>
    </subcellularLocation>
</comment>
<dbReference type="InterPro" id="IPR000425">
    <property type="entry name" value="MIP"/>
</dbReference>
<dbReference type="Pfam" id="PF00230">
    <property type="entry name" value="MIP"/>
    <property type="match status" value="1"/>
</dbReference>
<accession>A0A0C2SQX0</accession>
<evidence type="ECO:0000256" key="6">
    <source>
        <dbReference type="RuleBase" id="RU000477"/>
    </source>
</evidence>
<keyword evidence="9" id="KW-1185">Reference proteome</keyword>
<keyword evidence="5 7" id="KW-0472">Membrane</keyword>
<feature type="transmembrane region" description="Helical" evidence="7">
    <location>
        <begin position="213"/>
        <end position="233"/>
    </location>
</feature>
<dbReference type="InterPro" id="IPR034294">
    <property type="entry name" value="Aquaporin_transptr"/>
</dbReference>
<dbReference type="SUPFAM" id="SSF81338">
    <property type="entry name" value="Aquaporin-like"/>
    <property type="match status" value="1"/>
</dbReference>
<dbReference type="STRING" id="946122.A0A0C2SQX0"/>
<dbReference type="HOGENOM" id="CLU_020019_1_4_1"/>
<keyword evidence="3 6" id="KW-0812">Transmembrane</keyword>
<gene>
    <name evidence="8" type="ORF">M378DRAFT_76527</name>
</gene>
<dbReference type="PANTHER" id="PTHR19139">
    <property type="entry name" value="AQUAPORIN TRANSPORTER"/>
    <property type="match status" value="1"/>
</dbReference>
<organism evidence="8 9">
    <name type="scientific">Amanita muscaria (strain Koide BX008)</name>
    <dbReference type="NCBI Taxonomy" id="946122"/>
    <lineage>
        <taxon>Eukaryota</taxon>
        <taxon>Fungi</taxon>
        <taxon>Dikarya</taxon>
        <taxon>Basidiomycota</taxon>
        <taxon>Agaricomycotina</taxon>
        <taxon>Agaricomycetes</taxon>
        <taxon>Agaricomycetidae</taxon>
        <taxon>Agaricales</taxon>
        <taxon>Pluteineae</taxon>
        <taxon>Amanitaceae</taxon>
        <taxon>Amanita</taxon>
    </lineage>
</organism>
<keyword evidence="6" id="KW-0813">Transport</keyword>
<dbReference type="GO" id="GO:0005886">
    <property type="term" value="C:plasma membrane"/>
    <property type="evidence" value="ECO:0007669"/>
    <property type="project" value="TreeGrafter"/>
</dbReference>
<dbReference type="EMBL" id="KN818240">
    <property type="protein sequence ID" value="KIL65685.1"/>
    <property type="molecule type" value="Genomic_DNA"/>
</dbReference>
<feature type="transmembrane region" description="Helical" evidence="7">
    <location>
        <begin position="141"/>
        <end position="160"/>
    </location>
</feature>